<evidence type="ECO:0000313" key="2">
    <source>
        <dbReference type="EMBL" id="KAF5182029.1"/>
    </source>
</evidence>
<dbReference type="PANTHER" id="PTHR36811:SF2">
    <property type="entry name" value="OS08G0444440 PROTEIN"/>
    <property type="match status" value="1"/>
</dbReference>
<dbReference type="EMBL" id="JABWDY010035376">
    <property type="protein sequence ID" value="KAF5182029.1"/>
    <property type="molecule type" value="Genomic_DNA"/>
</dbReference>
<evidence type="ECO:0000256" key="1">
    <source>
        <dbReference type="SAM" id="MobiDB-lite"/>
    </source>
</evidence>
<organism evidence="2 3">
    <name type="scientific">Thalictrum thalictroides</name>
    <name type="common">Rue-anemone</name>
    <name type="synonym">Anemone thalictroides</name>
    <dbReference type="NCBI Taxonomy" id="46969"/>
    <lineage>
        <taxon>Eukaryota</taxon>
        <taxon>Viridiplantae</taxon>
        <taxon>Streptophyta</taxon>
        <taxon>Embryophyta</taxon>
        <taxon>Tracheophyta</taxon>
        <taxon>Spermatophyta</taxon>
        <taxon>Magnoliopsida</taxon>
        <taxon>Ranunculales</taxon>
        <taxon>Ranunculaceae</taxon>
        <taxon>Thalictroideae</taxon>
        <taxon>Thalictrum</taxon>
    </lineage>
</organism>
<name>A0A7J6VAE3_THATH</name>
<dbReference type="Proteomes" id="UP000554482">
    <property type="component" value="Unassembled WGS sequence"/>
</dbReference>
<dbReference type="AlphaFoldDB" id="A0A7J6VAE3"/>
<proteinExistence type="predicted"/>
<dbReference type="PANTHER" id="PTHR36811">
    <property type="entry name" value="OS08G0444440 PROTEIN"/>
    <property type="match status" value="1"/>
</dbReference>
<accession>A0A7J6VAE3</accession>
<sequence length="183" mass="20470">MENKKRMSSSSLLGVQKKNKKLIIDRKNKHIKIKNKNKVGFVKKVVDYLFSDSYMYAPMVSSSSITPSDSMTSTQVNKSPSKAGLSGYLKRATSRIPTMKLAKKTELLREQPVEGSGKDHTINGVVRSEINGASISPIGRKETVKRMVHYRTHILSSPEHGTDNIRFSTTKKPVINDFVTTRS</sequence>
<evidence type="ECO:0000313" key="3">
    <source>
        <dbReference type="Proteomes" id="UP000554482"/>
    </source>
</evidence>
<gene>
    <name evidence="2" type="ORF">FRX31_028382</name>
</gene>
<reference evidence="2 3" key="1">
    <citation type="submission" date="2020-06" db="EMBL/GenBank/DDBJ databases">
        <title>Transcriptomic and genomic resources for Thalictrum thalictroides and T. hernandezii: Facilitating candidate gene discovery in an emerging model plant lineage.</title>
        <authorList>
            <person name="Arias T."/>
            <person name="Riano-Pachon D.M."/>
            <person name="Di Stilio V.S."/>
        </authorList>
    </citation>
    <scope>NUCLEOTIDE SEQUENCE [LARGE SCALE GENOMIC DNA]</scope>
    <source>
        <strain evidence="3">cv. WT478/WT964</strain>
        <tissue evidence="2">Leaves</tissue>
    </source>
</reference>
<protein>
    <submittedName>
        <fullName evidence="2">Uncharacterized protein</fullName>
    </submittedName>
</protein>
<feature type="compositionally biased region" description="Low complexity" evidence="1">
    <location>
        <begin position="64"/>
        <end position="74"/>
    </location>
</feature>
<keyword evidence="3" id="KW-1185">Reference proteome</keyword>
<comment type="caution">
    <text evidence="2">The sequence shown here is derived from an EMBL/GenBank/DDBJ whole genome shotgun (WGS) entry which is preliminary data.</text>
</comment>
<feature type="region of interest" description="Disordered" evidence="1">
    <location>
        <begin position="64"/>
        <end position="85"/>
    </location>
</feature>